<feature type="chain" id="PRO_5013383729" evidence="2">
    <location>
        <begin position="21"/>
        <end position="342"/>
    </location>
</feature>
<organism evidence="3 4">
    <name type="scientific">Zygosaccharomyces rouxii</name>
    <dbReference type="NCBI Taxonomy" id="4956"/>
    <lineage>
        <taxon>Eukaryota</taxon>
        <taxon>Fungi</taxon>
        <taxon>Dikarya</taxon>
        <taxon>Ascomycota</taxon>
        <taxon>Saccharomycotina</taxon>
        <taxon>Saccharomycetes</taxon>
        <taxon>Saccharomycetales</taxon>
        <taxon>Saccharomycetaceae</taxon>
        <taxon>Zygosaccharomyces</taxon>
    </lineage>
</organism>
<evidence type="ECO:0000256" key="1">
    <source>
        <dbReference type="SAM" id="MobiDB-lite"/>
    </source>
</evidence>
<accession>A0A1Q2ZYN6</accession>
<feature type="signal peptide" evidence="2">
    <location>
        <begin position="1"/>
        <end position="20"/>
    </location>
</feature>
<sequence length="342" mass="34825">MHLNILSCLAGLSISTLAAAQRSFTVPVNYDNEITVSYYFRENNDLVSVSANDEGLQISVNANDADICKILSSGMVVYAPSGQQNTLLSWNQYSLFHLAGPDGQPVQWNNINAQNCPFGSLQPSSSASSSQGLSTSSLSSGSSATASVSSLAPSSSSSDSAPSSSFAASSSTPVTGTSSSSAVSPSFGSSSSSESSYSSSSAPVTGSSSSTSSSSTITPAPSGTSNGGSSPTVTQDGIHTIASEYTVTSNGQVYIYTKFYVVSASVGPSTTSISTLRPINPTLDINALTAAGHKRHETPAPTAVNSKRAEIETPAQGAGARNFPSGMLAFFAVLMGMSICLF</sequence>
<evidence type="ECO:0000313" key="3">
    <source>
        <dbReference type="EMBL" id="GAV48564.1"/>
    </source>
</evidence>
<gene>
    <name evidence="3" type="ORF">ZYGR_0K00690</name>
</gene>
<dbReference type="AlphaFoldDB" id="A0A1Q2ZYN6"/>
<feature type="compositionally biased region" description="Low complexity" evidence="1">
    <location>
        <begin position="144"/>
        <end position="232"/>
    </location>
</feature>
<proteinExistence type="predicted"/>
<evidence type="ECO:0000256" key="2">
    <source>
        <dbReference type="SAM" id="SignalP"/>
    </source>
</evidence>
<comment type="caution">
    <text evidence="3">The sequence shown here is derived from an EMBL/GenBank/DDBJ whole genome shotgun (WGS) entry which is preliminary data.</text>
</comment>
<reference evidence="3 4" key="1">
    <citation type="submission" date="2016-08" db="EMBL/GenBank/DDBJ databases">
        <title>Draft genome sequence of allopolyploid Zygosaccharomyces rouxii.</title>
        <authorList>
            <person name="Watanabe J."/>
            <person name="Uehara K."/>
            <person name="Mogi Y."/>
            <person name="Tsukioka Y."/>
        </authorList>
    </citation>
    <scope>NUCLEOTIDE SEQUENCE [LARGE SCALE GENOMIC DNA]</scope>
    <source>
        <strain evidence="3 4">NBRC 110957</strain>
    </source>
</reference>
<dbReference type="Proteomes" id="UP000187013">
    <property type="component" value="Unassembled WGS sequence"/>
</dbReference>
<dbReference type="OrthoDB" id="4069140at2759"/>
<name>A0A1Q2ZYN6_ZYGRO</name>
<feature type="region of interest" description="Disordered" evidence="1">
    <location>
        <begin position="144"/>
        <end position="235"/>
    </location>
</feature>
<protein>
    <submittedName>
        <fullName evidence="3">Uncharacterized protein</fullName>
    </submittedName>
</protein>
<keyword evidence="2" id="KW-0732">Signal</keyword>
<evidence type="ECO:0000313" key="4">
    <source>
        <dbReference type="Proteomes" id="UP000187013"/>
    </source>
</evidence>
<dbReference type="EMBL" id="BDGX01000011">
    <property type="protein sequence ID" value="GAV48564.1"/>
    <property type="molecule type" value="Genomic_DNA"/>
</dbReference>